<evidence type="ECO:0000313" key="4">
    <source>
        <dbReference type="Proteomes" id="UP001623660"/>
    </source>
</evidence>
<dbReference type="PROSITE" id="PS51677">
    <property type="entry name" value="NODB"/>
    <property type="match status" value="1"/>
</dbReference>
<dbReference type="CDD" id="cd10944">
    <property type="entry name" value="CE4_SmPgdA_like"/>
    <property type="match status" value="1"/>
</dbReference>
<dbReference type="PANTHER" id="PTHR10587">
    <property type="entry name" value="GLYCOSYL TRANSFERASE-RELATED"/>
    <property type="match status" value="1"/>
</dbReference>
<keyword evidence="1" id="KW-1133">Transmembrane helix</keyword>
<keyword evidence="1" id="KW-0472">Membrane</keyword>
<dbReference type="Pfam" id="PF01522">
    <property type="entry name" value="Polysacc_deac_1"/>
    <property type="match status" value="1"/>
</dbReference>
<dbReference type="InterPro" id="IPR011330">
    <property type="entry name" value="Glyco_hydro/deAcase_b/a-brl"/>
</dbReference>
<evidence type="ECO:0000259" key="2">
    <source>
        <dbReference type="PROSITE" id="PS51677"/>
    </source>
</evidence>
<dbReference type="EC" id="3.-.-.-" evidence="3"/>
<dbReference type="Proteomes" id="UP001623660">
    <property type="component" value="Unassembled WGS sequence"/>
</dbReference>
<protein>
    <submittedName>
        <fullName evidence="3">Polysaccharide deacetylase family protein</fullName>
        <ecNumber evidence="3">3.-.-.-</ecNumber>
    </submittedName>
</protein>
<feature type="transmembrane region" description="Helical" evidence="1">
    <location>
        <begin position="20"/>
        <end position="41"/>
    </location>
</feature>
<evidence type="ECO:0000313" key="3">
    <source>
        <dbReference type="EMBL" id="MFL0196731.1"/>
    </source>
</evidence>
<keyword evidence="3" id="KW-0378">Hydrolase</keyword>
<comment type="caution">
    <text evidence="3">The sequence shown here is derived from an EMBL/GenBank/DDBJ whole genome shotgun (WGS) entry which is preliminary data.</text>
</comment>
<keyword evidence="4" id="KW-1185">Reference proteome</keyword>
<evidence type="ECO:0000256" key="1">
    <source>
        <dbReference type="SAM" id="Phobius"/>
    </source>
</evidence>
<organism evidence="3 4">
    <name type="scientific">Candidatus Clostridium eludens</name>
    <dbReference type="NCBI Taxonomy" id="3381663"/>
    <lineage>
        <taxon>Bacteria</taxon>
        <taxon>Bacillati</taxon>
        <taxon>Bacillota</taxon>
        <taxon>Clostridia</taxon>
        <taxon>Eubacteriales</taxon>
        <taxon>Clostridiaceae</taxon>
        <taxon>Clostridium</taxon>
    </lineage>
</organism>
<name>A0ABW8SND8_9CLOT</name>
<dbReference type="RefSeq" id="WP_406792839.1">
    <property type="nucleotide sequence ID" value="NZ_JBJHZX010000021.1"/>
</dbReference>
<dbReference type="SUPFAM" id="SSF88713">
    <property type="entry name" value="Glycoside hydrolase/deacetylase"/>
    <property type="match status" value="1"/>
</dbReference>
<keyword evidence="1" id="KW-0812">Transmembrane</keyword>
<dbReference type="InterPro" id="IPR050248">
    <property type="entry name" value="Polysacc_deacetylase_ArnD"/>
</dbReference>
<dbReference type="Gene3D" id="3.20.20.370">
    <property type="entry name" value="Glycoside hydrolase/deacetylase"/>
    <property type="match status" value="1"/>
</dbReference>
<feature type="domain" description="NodB homology" evidence="2">
    <location>
        <begin position="96"/>
        <end position="286"/>
    </location>
</feature>
<reference evidence="3 4" key="1">
    <citation type="submission" date="2024-11" db="EMBL/GenBank/DDBJ databases">
        <authorList>
            <person name="Heng Y.C."/>
            <person name="Lim A.C.H."/>
            <person name="Lee J.K.Y."/>
            <person name="Kittelmann S."/>
        </authorList>
    </citation>
    <scope>NUCLEOTIDE SEQUENCE [LARGE SCALE GENOMIC DNA]</scope>
    <source>
        <strain evidence="3 4">WILCCON 0269</strain>
    </source>
</reference>
<proteinExistence type="predicted"/>
<gene>
    <name evidence="3" type="ORF">ACJDU8_14370</name>
</gene>
<dbReference type="PANTHER" id="PTHR10587:SF125">
    <property type="entry name" value="POLYSACCHARIDE DEACETYLASE YHEN-RELATED"/>
    <property type="match status" value="1"/>
</dbReference>
<dbReference type="GO" id="GO:0016787">
    <property type="term" value="F:hydrolase activity"/>
    <property type="evidence" value="ECO:0007669"/>
    <property type="project" value="UniProtKB-KW"/>
</dbReference>
<dbReference type="InterPro" id="IPR002509">
    <property type="entry name" value="NODB_dom"/>
</dbReference>
<accession>A0ABW8SND8</accession>
<dbReference type="EMBL" id="JBJHZX010000021">
    <property type="protein sequence ID" value="MFL0196731.1"/>
    <property type="molecule type" value="Genomic_DNA"/>
</dbReference>
<sequence>MNKYEDRIRKNKIIRRRNRVVMVAFLVIVFSWAFFIGTKLASRKTSLLSSSNIVGEGKSTKQNSEVAKDTLHKRFTTSQPPGEYKPWKVKRKDGKKVAYLTFDDGPSPNNTPQVLKILKENDIKATFFLIGKNAGANKDLVKQEVKEGHVVANHTYSHKLGYREDPSAFVDDVNRCDLILKAILGRDYNLKLLRFPGGSFNTASLNMEPFKKAITEEGYHYVDWNDWIGDASGNDLPVWNLMNELKKYTTNDTVVILMHDAAAKTTTVRALPEVIQYLKSNGYTFETLN</sequence>